<keyword evidence="1" id="KW-0175">Coiled coil</keyword>
<organism evidence="4">
    <name type="scientific">uncultured Anaerotruncus sp</name>
    <dbReference type="NCBI Taxonomy" id="905011"/>
    <lineage>
        <taxon>Bacteria</taxon>
        <taxon>Bacillati</taxon>
        <taxon>Bacillota</taxon>
        <taxon>Clostridia</taxon>
        <taxon>Eubacteriales</taxon>
        <taxon>Oscillospiraceae</taxon>
        <taxon>Anaerotruncus</taxon>
        <taxon>environmental samples</taxon>
    </lineage>
</organism>
<accession>A0A1C6K6E8</accession>
<dbReference type="Gene3D" id="2.170.130.30">
    <property type="match status" value="1"/>
</dbReference>
<reference evidence="4" key="1">
    <citation type="submission" date="2015-09" db="EMBL/GenBank/DDBJ databases">
        <authorList>
            <consortium name="Pathogen Informatics"/>
        </authorList>
    </citation>
    <scope>NUCLEOTIDE SEQUENCE</scope>
    <source>
        <strain evidence="4">2789STDY5834896</strain>
    </source>
</reference>
<feature type="region of interest" description="Disordered" evidence="2">
    <location>
        <begin position="249"/>
        <end position="321"/>
    </location>
</feature>
<dbReference type="Gene3D" id="1.20.1270.90">
    <property type="entry name" value="AF1782-like"/>
    <property type="match status" value="1"/>
</dbReference>
<evidence type="ECO:0000259" key="3">
    <source>
        <dbReference type="Pfam" id="PF14478"/>
    </source>
</evidence>
<protein>
    <recommendedName>
        <fullName evidence="3">Transcobalamin-like C-terminal domain-containing protein</fullName>
    </recommendedName>
</protein>
<evidence type="ECO:0000256" key="1">
    <source>
        <dbReference type="SAM" id="Coils"/>
    </source>
</evidence>
<evidence type="ECO:0000256" key="2">
    <source>
        <dbReference type="SAM" id="MobiDB-lite"/>
    </source>
</evidence>
<name>A0A1C6K6E8_9FIRM</name>
<proteinExistence type="predicted"/>
<feature type="compositionally biased region" description="Low complexity" evidence="2">
    <location>
        <begin position="264"/>
        <end position="300"/>
    </location>
</feature>
<dbReference type="AlphaFoldDB" id="A0A1C6K6E8"/>
<feature type="domain" description="Transcobalamin-like C-terminal" evidence="3">
    <location>
        <begin position="365"/>
        <end position="443"/>
    </location>
</feature>
<dbReference type="InterPro" id="IPR027954">
    <property type="entry name" value="Transcobalamin-like_C"/>
</dbReference>
<dbReference type="EMBL" id="FMHG01000003">
    <property type="protein sequence ID" value="SCJ89929.1"/>
    <property type="molecule type" value="Genomic_DNA"/>
</dbReference>
<sequence>MKKKRWIRKIILGGILVAVAVAGLLSLQIEPADYRRSLQDDIKSANTLLESVKVGNEKGQYAPQRVLLFEQDIAAAKTVVDDQEQVYEQLKAAAEKLQEQQKDFKRAQNKDCLSQEKVEQIAQKKEDFTKDVSFEGGTATWRLRGSTIEQPAAVNLEIQKQSAYAQQIEALLVAEQSQRQTVTFLHDGALPAGTTVELPCSWDLPAIQVYRYDPESGALGPMIKGTVTAGKLQLPLQSGGSYILIKKSVEEPQPETPRPEDPVGSEAAQESSSGASQSSPSSSAQPSSGTPNSGQSSSQQAPDGTPAPAPVEPEAPPAPANTCTLEIRCDTLASDMSKLKNPALAGYVPASGVILGTTQVEITPGETVFDILKRVTRNSGIQMEFRRDGGYTGGVYIEGINHLYEFDGGDLSGWMYSVNGWFPNYGCAAYEVQNGDRILWCYTCDLGSDVGAYF</sequence>
<dbReference type="Pfam" id="PF14478">
    <property type="entry name" value="DUF4430"/>
    <property type="match status" value="1"/>
</dbReference>
<gene>
    <name evidence="4" type="ORF">SAMEA3545359_02690</name>
</gene>
<feature type="compositionally biased region" description="Pro residues" evidence="2">
    <location>
        <begin position="305"/>
        <end position="319"/>
    </location>
</feature>
<evidence type="ECO:0000313" key="4">
    <source>
        <dbReference type="EMBL" id="SCJ89929.1"/>
    </source>
</evidence>
<feature type="coiled-coil region" evidence="1">
    <location>
        <begin position="73"/>
        <end position="110"/>
    </location>
</feature>